<reference evidence="1" key="1">
    <citation type="journal article" date="2022" name="Int. J. Mol. Sci.">
        <title>Draft Genome of Tanacetum Coccineum: Genomic Comparison of Closely Related Tanacetum-Family Plants.</title>
        <authorList>
            <person name="Yamashiro T."/>
            <person name="Shiraishi A."/>
            <person name="Nakayama K."/>
            <person name="Satake H."/>
        </authorList>
    </citation>
    <scope>NUCLEOTIDE SEQUENCE</scope>
</reference>
<organism evidence="1 2">
    <name type="scientific">Tanacetum coccineum</name>
    <dbReference type="NCBI Taxonomy" id="301880"/>
    <lineage>
        <taxon>Eukaryota</taxon>
        <taxon>Viridiplantae</taxon>
        <taxon>Streptophyta</taxon>
        <taxon>Embryophyta</taxon>
        <taxon>Tracheophyta</taxon>
        <taxon>Spermatophyta</taxon>
        <taxon>Magnoliopsida</taxon>
        <taxon>eudicotyledons</taxon>
        <taxon>Gunneridae</taxon>
        <taxon>Pentapetalae</taxon>
        <taxon>asterids</taxon>
        <taxon>campanulids</taxon>
        <taxon>Asterales</taxon>
        <taxon>Asteraceae</taxon>
        <taxon>Asteroideae</taxon>
        <taxon>Anthemideae</taxon>
        <taxon>Anthemidinae</taxon>
        <taxon>Tanacetum</taxon>
    </lineage>
</organism>
<name>A0ABQ5CCY4_9ASTR</name>
<reference evidence="1" key="2">
    <citation type="submission" date="2022-01" db="EMBL/GenBank/DDBJ databases">
        <authorList>
            <person name="Yamashiro T."/>
            <person name="Shiraishi A."/>
            <person name="Satake H."/>
            <person name="Nakayama K."/>
        </authorList>
    </citation>
    <scope>NUCLEOTIDE SEQUENCE</scope>
</reference>
<accession>A0ABQ5CCY4</accession>
<evidence type="ECO:0000313" key="1">
    <source>
        <dbReference type="EMBL" id="GJT24951.1"/>
    </source>
</evidence>
<protein>
    <submittedName>
        <fullName evidence="1">Uncharacterized protein</fullName>
    </submittedName>
</protein>
<gene>
    <name evidence="1" type="ORF">Tco_0894888</name>
</gene>
<dbReference type="Proteomes" id="UP001151760">
    <property type="component" value="Unassembled WGS sequence"/>
</dbReference>
<sequence length="131" mass="14822">MPTVTIGRCLVVTVALQRERTTAAAVELAPHTEHPCEQQKEKGEKTDMYYGIYTREELREEALTETGQNSVPVPETALTVCTTRLRGELHTILEDMDRYPNLFRGVRSLHDTVGCEAPSCGKFVEKLRWTN</sequence>
<proteinExistence type="predicted"/>
<keyword evidence="2" id="KW-1185">Reference proteome</keyword>
<dbReference type="EMBL" id="BQNB010014175">
    <property type="protein sequence ID" value="GJT24951.1"/>
    <property type="molecule type" value="Genomic_DNA"/>
</dbReference>
<evidence type="ECO:0000313" key="2">
    <source>
        <dbReference type="Proteomes" id="UP001151760"/>
    </source>
</evidence>
<comment type="caution">
    <text evidence="1">The sequence shown here is derived from an EMBL/GenBank/DDBJ whole genome shotgun (WGS) entry which is preliminary data.</text>
</comment>